<dbReference type="InterPro" id="IPR011059">
    <property type="entry name" value="Metal-dep_hydrolase_composite"/>
</dbReference>
<dbReference type="AlphaFoldDB" id="A0A5P9QAV3"/>
<reference evidence="2 3" key="1">
    <citation type="submission" date="2019-10" db="EMBL/GenBank/DDBJ databases">
        <title>Genome sequence of Luteimicrobium xylanilyticum HY-24.</title>
        <authorList>
            <person name="Kim D.Y."/>
            <person name="Park H.-Y."/>
        </authorList>
    </citation>
    <scope>NUCLEOTIDE SEQUENCE [LARGE SCALE GENOMIC DNA]</scope>
    <source>
        <strain evidence="2 3">HY-24</strain>
    </source>
</reference>
<dbReference type="Proteomes" id="UP000326702">
    <property type="component" value="Chromosome"/>
</dbReference>
<dbReference type="InterPro" id="IPR006680">
    <property type="entry name" value="Amidohydro-rel"/>
</dbReference>
<dbReference type="SUPFAM" id="SSF51338">
    <property type="entry name" value="Composite domain of metallo-dependent hydrolases"/>
    <property type="match status" value="1"/>
</dbReference>
<evidence type="ECO:0000313" key="2">
    <source>
        <dbReference type="EMBL" id="QFU98554.1"/>
    </source>
</evidence>
<dbReference type="Pfam" id="PF01979">
    <property type="entry name" value="Amidohydro_1"/>
    <property type="match status" value="1"/>
</dbReference>
<dbReference type="PANTHER" id="PTHR43135">
    <property type="entry name" value="ALPHA-D-RIBOSE 1-METHYLPHOSPHONATE 5-TRIPHOSPHATE DIPHOSPHATASE"/>
    <property type="match status" value="1"/>
</dbReference>
<sequence length="439" mass="45860">MTTPFALVGATVVTGDAAGTVLPDQTVVVGQDGKITAVGPAGDVQIPAGTGTVAGHGRYVLPGLINAHAHLFSDGKPLPSILTSESAEKVVSAFFHSPVGHRVVKGRAKKNILTQLRSGVTTLRSLGDVGYEVVEVRDEIDGGAYPGPRVIASGPLLAATGGHGTPTIALVSDNPWDARRNVRTNLRKGVTAIKIAATGGVTDARAIGEAGRPQMTEEEMAAICEEAHAAGILVAAHAQSKEGITRALRAGVDTIEHGAGMNDEMIELFRANPQSLHGSSALVPTLQACLPLVKLPQTDTGIDDIVRANAEMIYEEMLQGIRDALANDITIGMGTDSALTYVTHYNTWREVDYVSRYGGLTPAQALHAATGANARMLGIDTVTGSIETGKDADLLVVDGDPLADLRALANPAYVVARGLVLDHPEVERFDDLDAQLDSF</sequence>
<dbReference type="Gene3D" id="3.30.110.90">
    <property type="entry name" value="Amidohydrolase"/>
    <property type="match status" value="1"/>
</dbReference>
<dbReference type="EC" id="3.5.2.7" evidence="2"/>
<feature type="domain" description="Amidohydrolase-related" evidence="1">
    <location>
        <begin position="59"/>
        <end position="418"/>
    </location>
</feature>
<dbReference type="PANTHER" id="PTHR43135:SF3">
    <property type="entry name" value="ALPHA-D-RIBOSE 1-METHYLPHOSPHONATE 5-TRIPHOSPHATE DIPHOSPHATASE"/>
    <property type="match status" value="1"/>
</dbReference>
<dbReference type="InterPro" id="IPR057744">
    <property type="entry name" value="OTAase-like"/>
</dbReference>
<organism evidence="2 3">
    <name type="scientific">Luteimicrobium xylanilyticum</name>
    <dbReference type="NCBI Taxonomy" id="1133546"/>
    <lineage>
        <taxon>Bacteria</taxon>
        <taxon>Bacillati</taxon>
        <taxon>Actinomycetota</taxon>
        <taxon>Actinomycetes</taxon>
        <taxon>Micrococcales</taxon>
        <taxon>Luteimicrobium</taxon>
    </lineage>
</organism>
<evidence type="ECO:0000313" key="3">
    <source>
        <dbReference type="Proteomes" id="UP000326702"/>
    </source>
</evidence>
<dbReference type="Gene3D" id="1.20.58.520">
    <property type="entry name" value="Amidohydrolase"/>
    <property type="match status" value="1"/>
</dbReference>
<dbReference type="Gene3D" id="2.30.40.10">
    <property type="entry name" value="Urease, subunit C, domain 1"/>
    <property type="match status" value="1"/>
</dbReference>
<gene>
    <name evidence="2" type="ORF">KDY119_02070</name>
</gene>
<dbReference type="KEGG" id="lxl:KDY119_02070"/>
<dbReference type="OrthoDB" id="3189065at2"/>
<dbReference type="InterPro" id="IPR051781">
    <property type="entry name" value="Metallo-dep_Hydrolase"/>
</dbReference>
<dbReference type="RefSeq" id="WP_036949875.1">
    <property type="nucleotide sequence ID" value="NZ_BAABIH010000017.1"/>
</dbReference>
<protein>
    <submittedName>
        <fullName evidence="2">Imidazolonepropionase</fullName>
        <ecNumber evidence="2">3.5.2.7</ecNumber>
    </submittedName>
</protein>
<dbReference type="InterPro" id="IPR032466">
    <property type="entry name" value="Metal_Hydrolase"/>
</dbReference>
<dbReference type="CDD" id="cd01299">
    <property type="entry name" value="Met_dep_hydrolase_A"/>
    <property type="match status" value="1"/>
</dbReference>
<name>A0A5P9QAV3_9MICO</name>
<dbReference type="GO" id="GO:0050480">
    <property type="term" value="F:imidazolonepropionase activity"/>
    <property type="evidence" value="ECO:0007669"/>
    <property type="project" value="UniProtKB-EC"/>
</dbReference>
<dbReference type="SUPFAM" id="SSF51556">
    <property type="entry name" value="Metallo-dependent hydrolases"/>
    <property type="match status" value="1"/>
</dbReference>
<keyword evidence="3" id="KW-1185">Reference proteome</keyword>
<accession>A0A5P9QAV3</accession>
<keyword evidence="2" id="KW-0378">Hydrolase</keyword>
<proteinExistence type="predicted"/>
<evidence type="ECO:0000259" key="1">
    <source>
        <dbReference type="Pfam" id="PF01979"/>
    </source>
</evidence>
<dbReference type="Gene3D" id="3.40.50.10910">
    <property type="entry name" value="Amidohydrolase"/>
    <property type="match status" value="1"/>
</dbReference>
<dbReference type="EMBL" id="CP045529">
    <property type="protein sequence ID" value="QFU98554.1"/>
    <property type="molecule type" value="Genomic_DNA"/>
</dbReference>